<accession>A0A8X6WLB3</accession>
<dbReference type="Proteomes" id="UP000886998">
    <property type="component" value="Unassembled WGS sequence"/>
</dbReference>
<comment type="caution">
    <text evidence="2">The sequence shown here is derived from an EMBL/GenBank/DDBJ whole genome shotgun (WGS) entry which is preliminary data.</text>
</comment>
<reference evidence="2" key="1">
    <citation type="submission" date="2020-08" db="EMBL/GenBank/DDBJ databases">
        <title>Multicomponent nature underlies the extraordinary mechanical properties of spider dragline silk.</title>
        <authorList>
            <person name="Kono N."/>
            <person name="Nakamura H."/>
            <person name="Mori M."/>
            <person name="Yoshida Y."/>
            <person name="Ohtoshi R."/>
            <person name="Malay A.D."/>
            <person name="Moran D.A.P."/>
            <person name="Tomita M."/>
            <person name="Numata K."/>
            <person name="Arakawa K."/>
        </authorList>
    </citation>
    <scope>NUCLEOTIDE SEQUENCE</scope>
</reference>
<dbReference type="OrthoDB" id="6459829at2759"/>
<feature type="region of interest" description="Disordered" evidence="1">
    <location>
        <begin position="1"/>
        <end position="28"/>
    </location>
</feature>
<proteinExistence type="predicted"/>
<dbReference type="AlphaFoldDB" id="A0A8X6WLB3"/>
<dbReference type="EMBL" id="BMAV01000205">
    <property type="protein sequence ID" value="GFY37267.1"/>
    <property type="molecule type" value="Genomic_DNA"/>
</dbReference>
<evidence type="ECO:0000313" key="2">
    <source>
        <dbReference type="EMBL" id="GFY37267.1"/>
    </source>
</evidence>
<evidence type="ECO:0000313" key="3">
    <source>
        <dbReference type="Proteomes" id="UP000886998"/>
    </source>
</evidence>
<feature type="compositionally biased region" description="Basic and acidic residues" evidence="1">
    <location>
        <begin position="9"/>
        <end position="28"/>
    </location>
</feature>
<sequence>MSKKSSVLRQERRQTGGGEVPKEAELTDFEMRFLEEPILTLPLSTPFDSDSTDIEISKPQDPSTSTSASLIPPVTPSQNTDKIIDNDSSSDPSNAGMDKNDLKPTPKIARPLKETLAMFRKHAKTPTAPSAAARAAACIEEEHRIKIKYMEMDEERKNEEHQLRMEQLRLNMKMDEERKNEEHKLWNGARKEE</sequence>
<feature type="region of interest" description="Disordered" evidence="1">
    <location>
        <begin position="174"/>
        <end position="193"/>
    </location>
</feature>
<protein>
    <submittedName>
        <fullName evidence="2">Uncharacterized protein</fullName>
    </submittedName>
</protein>
<feature type="compositionally biased region" description="Polar residues" evidence="1">
    <location>
        <begin position="60"/>
        <end position="69"/>
    </location>
</feature>
<evidence type="ECO:0000256" key="1">
    <source>
        <dbReference type="SAM" id="MobiDB-lite"/>
    </source>
</evidence>
<organism evidence="2 3">
    <name type="scientific">Trichonephila inaurata madagascariensis</name>
    <dbReference type="NCBI Taxonomy" id="2747483"/>
    <lineage>
        <taxon>Eukaryota</taxon>
        <taxon>Metazoa</taxon>
        <taxon>Ecdysozoa</taxon>
        <taxon>Arthropoda</taxon>
        <taxon>Chelicerata</taxon>
        <taxon>Arachnida</taxon>
        <taxon>Araneae</taxon>
        <taxon>Araneomorphae</taxon>
        <taxon>Entelegynae</taxon>
        <taxon>Araneoidea</taxon>
        <taxon>Nephilidae</taxon>
        <taxon>Trichonephila</taxon>
        <taxon>Trichonephila inaurata</taxon>
    </lineage>
</organism>
<keyword evidence="3" id="KW-1185">Reference proteome</keyword>
<name>A0A8X6WLB3_9ARAC</name>
<gene>
    <name evidence="2" type="primary">AVEN_247310_1</name>
    <name evidence="2" type="ORF">TNIN_164951</name>
</gene>
<feature type="region of interest" description="Disordered" evidence="1">
    <location>
        <begin position="40"/>
        <end position="108"/>
    </location>
</feature>